<feature type="signal peptide" evidence="1">
    <location>
        <begin position="1"/>
        <end position="23"/>
    </location>
</feature>
<dbReference type="RefSeq" id="WP_252165485.1">
    <property type="nucleotide sequence ID" value="NZ_CP084930.1"/>
</dbReference>
<sequence>MILSRPARLLALAGLAGPLAAFAPPGPAAPIIVAVSNVPSAQGRVHVDICPEAKFVTDDCPYMAEAPAVAGTTYVTVPAVPPGRYAAQAYHDKNGNGRTDRNFLGIPTERVGFSNDAPVHFGPPHFADAAFDHGTTPQRLAFRVRSLP</sequence>
<reference evidence="2" key="1">
    <citation type="journal article" date="2022" name="Toxins">
        <title>Genomic Analysis of Sphingopyxis sp. USTB-05 for Biodegrading Cyanobacterial Hepatotoxins.</title>
        <authorList>
            <person name="Liu C."/>
            <person name="Xu Q."/>
            <person name="Zhao Z."/>
            <person name="Zhang H."/>
            <person name="Liu X."/>
            <person name="Yin C."/>
            <person name="Liu Y."/>
            <person name="Yan H."/>
        </authorList>
    </citation>
    <scope>NUCLEOTIDE SEQUENCE</scope>
    <source>
        <strain evidence="2">NBD5</strain>
    </source>
</reference>
<proteinExistence type="predicted"/>
<evidence type="ECO:0000313" key="3">
    <source>
        <dbReference type="Proteomes" id="UP001056937"/>
    </source>
</evidence>
<feature type="chain" id="PRO_5045936082" evidence="1">
    <location>
        <begin position="24"/>
        <end position="148"/>
    </location>
</feature>
<accession>A0ABY4X4A2</accession>
<gene>
    <name evidence="2" type="ORF">LHA26_10045</name>
</gene>
<dbReference type="Pfam" id="PF09912">
    <property type="entry name" value="DUF2141"/>
    <property type="match status" value="1"/>
</dbReference>
<protein>
    <submittedName>
        <fullName evidence="2">DUF2141 domain-containing protein</fullName>
    </submittedName>
</protein>
<dbReference type="InterPro" id="IPR018673">
    <property type="entry name" value="DUF2141"/>
</dbReference>
<keyword evidence="3" id="KW-1185">Reference proteome</keyword>
<evidence type="ECO:0000256" key="1">
    <source>
        <dbReference type="SAM" id="SignalP"/>
    </source>
</evidence>
<dbReference type="Proteomes" id="UP001056937">
    <property type="component" value="Chromosome 1"/>
</dbReference>
<keyword evidence="1" id="KW-0732">Signal</keyword>
<dbReference type="EMBL" id="CP084930">
    <property type="protein sequence ID" value="USI71672.1"/>
    <property type="molecule type" value="Genomic_DNA"/>
</dbReference>
<evidence type="ECO:0000313" key="2">
    <source>
        <dbReference type="EMBL" id="USI71672.1"/>
    </source>
</evidence>
<organism evidence="2 3">
    <name type="scientific">Sphingomonas morindae</name>
    <dbReference type="NCBI Taxonomy" id="1541170"/>
    <lineage>
        <taxon>Bacteria</taxon>
        <taxon>Pseudomonadati</taxon>
        <taxon>Pseudomonadota</taxon>
        <taxon>Alphaproteobacteria</taxon>
        <taxon>Sphingomonadales</taxon>
        <taxon>Sphingomonadaceae</taxon>
        <taxon>Sphingomonas</taxon>
    </lineage>
</organism>
<name>A0ABY4X4A2_9SPHN</name>